<gene>
    <name evidence="10" type="ORF">SAMN04488528_1003150</name>
</gene>
<keyword evidence="3" id="KW-0963">Cytoplasm</keyword>
<evidence type="ECO:0000256" key="6">
    <source>
        <dbReference type="ARBA" id="ARBA00022679"/>
    </source>
</evidence>
<dbReference type="GO" id="GO:0016020">
    <property type="term" value="C:membrane"/>
    <property type="evidence" value="ECO:0007669"/>
    <property type="project" value="InterPro"/>
</dbReference>
<organism evidence="10 11">
    <name type="scientific">Clostridium frigidicarnis</name>
    <dbReference type="NCBI Taxonomy" id="84698"/>
    <lineage>
        <taxon>Bacteria</taxon>
        <taxon>Bacillati</taxon>
        <taxon>Bacillota</taxon>
        <taxon>Clostridia</taxon>
        <taxon>Eubacteriales</taxon>
        <taxon>Clostridiaceae</taxon>
        <taxon>Clostridium</taxon>
    </lineage>
</organism>
<sequence>MIGIIVGTHGKFSEEIIRSSEMIFGKQENVKTVTFEPGEGPEDLLAKYEKALSEMNTEDGVIVMVDLFGGSPFNAASRLVIENEKMDIVTGVSLPMLLETFGVREVLPIEEVINTAINAGKDGIKSFKQGLLNSEEEEL</sequence>
<dbReference type="SUPFAM" id="SSF53062">
    <property type="entry name" value="PTS system fructose IIA component-like"/>
    <property type="match status" value="1"/>
</dbReference>
<dbReference type="PANTHER" id="PTHR33799">
    <property type="entry name" value="PTS PERMEASE-RELATED-RELATED"/>
    <property type="match status" value="1"/>
</dbReference>
<dbReference type="PANTHER" id="PTHR33799:SF1">
    <property type="entry name" value="PTS SYSTEM MANNOSE-SPECIFIC EIIAB COMPONENT-RELATED"/>
    <property type="match status" value="1"/>
</dbReference>
<dbReference type="GO" id="GO:0016773">
    <property type="term" value="F:phosphotransferase activity, alcohol group as acceptor"/>
    <property type="evidence" value="ECO:0007669"/>
    <property type="project" value="InterPro"/>
</dbReference>
<proteinExistence type="predicted"/>
<dbReference type="GO" id="GO:0009401">
    <property type="term" value="P:phosphoenolpyruvate-dependent sugar phosphotransferase system"/>
    <property type="evidence" value="ECO:0007669"/>
    <property type="project" value="UniProtKB-KW"/>
</dbReference>
<dbReference type="GO" id="GO:0005737">
    <property type="term" value="C:cytoplasm"/>
    <property type="evidence" value="ECO:0007669"/>
    <property type="project" value="UniProtKB-SubCell"/>
</dbReference>
<evidence type="ECO:0000259" key="9">
    <source>
        <dbReference type="PROSITE" id="PS51096"/>
    </source>
</evidence>
<evidence type="ECO:0000256" key="8">
    <source>
        <dbReference type="ARBA" id="ARBA00022777"/>
    </source>
</evidence>
<evidence type="ECO:0000313" key="10">
    <source>
        <dbReference type="EMBL" id="SFA81792.1"/>
    </source>
</evidence>
<dbReference type="NCBIfam" id="TIGR00824">
    <property type="entry name" value="EIIA-man"/>
    <property type="match status" value="1"/>
</dbReference>
<dbReference type="InterPro" id="IPR013789">
    <property type="entry name" value="PTS_EIIA_man"/>
</dbReference>
<protein>
    <submittedName>
        <fullName evidence="10">PTS system, mannose-specific IIA component</fullName>
    </submittedName>
</protein>
<keyword evidence="6" id="KW-0808">Transferase</keyword>
<evidence type="ECO:0000313" key="11">
    <source>
        <dbReference type="Proteomes" id="UP000198619"/>
    </source>
</evidence>
<dbReference type="Gene3D" id="3.40.50.510">
    <property type="entry name" value="Phosphotransferase system, mannose-type IIA component"/>
    <property type="match status" value="1"/>
</dbReference>
<keyword evidence="11" id="KW-1185">Reference proteome</keyword>
<feature type="domain" description="PTS EIIA type-4" evidence="9">
    <location>
        <begin position="1"/>
        <end position="124"/>
    </location>
</feature>
<keyword evidence="7" id="KW-0598">Phosphotransferase system</keyword>
<dbReference type="InterPro" id="IPR036662">
    <property type="entry name" value="PTS_EIIA_man-typ_sf"/>
</dbReference>
<dbReference type="InterPro" id="IPR033887">
    <property type="entry name" value="PTS_IIA_man"/>
</dbReference>
<keyword evidence="4" id="KW-0597">Phosphoprotein</keyword>
<evidence type="ECO:0000256" key="2">
    <source>
        <dbReference type="ARBA" id="ARBA00022448"/>
    </source>
</evidence>
<keyword evidence="5" id="KW-0762">Sugar transport</keyword>
<dbReference type="GO" id="GO:0016301">
    <property type="term" value="F:kinase activity"/>
    <property type="evidence" value="ECO:0007669"/>
    <property type="project" value="UniProtKB-KW"/>
</dbReference>
<dbReference type="Proteomes" id="UP000198619">
    <property type="component" value="Unassembled WGS sequence"/>
</dbReference>
<name>A0A1I0VZJ1_9CLOT</name>
<keyword evidence="8" id="KW-0418">Kinase</keyword>
<dbReference type="Pfam" id="PF03610">
    <property type="entry name" value="EIIA-man"/>
    <property type="match status" value="1"/>
</dbReference>
<dbReference type="RefSeq" id="WP_090038726.1">
    <property type="nucleotide sequence ID" value="NZ_FOKI01000003.1"/>
</dbReference>
<evidence type="ECO:0000256" key="5">
    <source>
        <dbReference type="ARBA" id="ARBA00022597"/>
    </source>
</evidence>
<dbReference type="STRING" id="84698.SAMN04488528_1003150"/>
<dbReference type="PROSITE" id="PS51096">
    <property type="entry name" value="PTS_EIIA_TYPE_4"/>
    <property type="match status" value="1"/>
</dbReference>
<comment type="subcellular location">
    <subcellularLocation>
        <location evidence="1">Cytoplasm</location>
    </subcellularLocation>
</comment>
<reference evidence="10 11" key="1">
    <citation type="submission" date="2016-10" db="EMBL/GenBank/DDBJ databases">
        <authorList>
            <person name="de Groot N.N."/>
        </authorList>
    </citation>
    <scope>NUCLEOTIDE SEQUENCE [LARGE SCALE GENOMIC DNA]</scope>
    <source>
        <strain evidence="10 11">DSM 12271</strain>
    </source>
</reference>
<dbReference type="EMBL" id="FOKI01000003">
    <property type="protein sequence ID" value="SFA81792.1"/>
    <property type="molecule type" value="Genomic_DNA"/>
</dbReference>
<dbReference type="AlphaFoldDB" id="A0A1I0VZJ1"/>
<evidence type="ECO:0000256" key="7">
    <source>
        <dbReference type="ARBA" id="ARBA00022683"/>
    </source>
</evidence>
<evidence type="ECO:0000256" key="4">
    <source>
        <dbReference type="ARBA" id="ARBA00022553"/>
    </source>
</evidence>
<dbReference type="InterPro" id="IPR004701">
    <property type="entry name" value="PTS_EIIA_man-typ"/>
</dbReference>
<evidence type="ECO:0000256" key="1">
    <source>
        <dbReference type="ARBA" id="ARBA00004496"/>
    </source>
</evidence>
<evidence type="ECO:0000256" key="3">
    <source>
        <dbReference type="ARBA" id="ARBA00022490"/>
    </source>
</evidence>
<keyword evidence="2" id="KW-0813">Transport</keyword>
<dbReference type="OrthoDB" id="9799827at2"/>
<dbReference type="InterPro" id="IPR051471">
    <property type="entry name" value="Bacterial_PTS_sugar_comp"/>
</dbReference>
<dbReference type="CDD" id="cd00006">
    <property type="entry name" value="PTS_IIA_man"/>
    <property type="match status" value="1"/>
</dbReference>
<accession>A0A1I0VZJ1</accession>